<reference evidence="4" key="2">
    <citation type="submission" date="2020-10" db="UniProtKB">
        <authorList>
            <consortium name="WormBaseParasite"/>
        </authorList>
    </citation>
    <scope>IDENTIFICATION</scope>
</reference>
<evidence type="ECO:0000256" key="2">
    <source>
        <dbReference type="SAM" id="Phobius"/>
    </source>
</evidence>
<evidence type="ECO:0000256" key="1">
    <source>
        <dbReference type="SAM" id="MobiDB-lite"/>
    </source>
</evidence>
<accession>A0A7E4VLE4</accession>
<dbReference type="AlphaFoldDB" id="A0A7E4VLE4"/>
<dbReference type="Proteomes" id="UP000492821">
    <property type="component" value="Unassembled WGS sequence"/>
</dbReference>
<keyword evidence="2" id="KW-1133">Transmembrane helix</keyword>
<proteinExistence type="predicted"/>
<feature type="region of interest" description="Disordered" evidence="1">
    <location>
        <begin position="280"/>
        <end position="321"/>
    </location>
</feature>
<keyword evidence="2" id="KW-0812">Transmembrane</keyword>
<evidence type="ECO:0000313" key="3">
    <source>
        <dbReference type="Proteomes" id="UP000492821"/>
    </source>
</evidence>
<name>A0A7E4VLE4_PANRE</name>
<organism evidence="3 4">
    <name type="scientific">Panagrellus redivivus</name>
    <name type="common">Microworm</name>
    <dbReference type="NCBI Taxonomy" id="6233"/>
    <lineage>
        <taxon>Eukaryota</taxon>
        <taxon>Metazoa</taxon>
        <taxon>Ecdysozoa</taxon>
        <taxon>Nematoda</taxon>
        <taxon>Chromadorea</taxon>
        <taxon>Rhabditida</taxon>
        <taxon>Tylenchina</taxon>
        <taxon>Panagrolaimomorpha</taxon>
        <taxon>Panagrolaimoidea</taxon>
        <taxon>Panagrolaimidae</taxon>
        <taxon>Panagrellus</taxon>
    </lineage>
</organism>
<sequence length="321" mass="33400">MSSSGNDTSGSSNGTTPISDSTSSAIASRSQSRPSIASSTVSGTSTTCSCADRKCSQCTATLSSASTLTAGASASTYDASVARLNIPKNVISQLEKLVAAKPKERHSAEDPDAPTPGMRIRFYACVVTLITIGAATALANTVAISGGGVISSVFVLFLILFTVHWGLLYGGGLSRARKAYFDERNVLETYRIYDREFGHLFQKEPDTPGQAACCGASPPGAKPGEAVTAVGNDLIAQYKAAPQGKAEFASGNVQDHYGGMYDNIKRVNAELDLLAKANKANEEAGKAPSETNLPFVPVDLPLPGAKSPKSSSKSVSLKKKH</sequence>
<dbReference type="WBParaSite" id="Pan_g2234.t1">
    <property type="protein sequence ID" value="Pan_g2234.t1"/>
    <property type="gene ID" value="Pan_g2234"/>
</dbReference>
<keyword evidence="3" id="KW-1185">Reference proteome</keyword>
<feature type="transmembrane region" description="Helical" evidence="2">
    <location>
        <begin position="122"/>
        <end position="143"/>
    </location>
</feature>
<protein>
    <submittedName>
        <fullName evidence="4">Uncharacterized protein</fullName>
    </submittedName>
</protein>
<feature type="transmembrane region" description="Helical" evidence="2">
    <location>
        <begin position="149"/>
        <end position="168"/>
    </location>
</feature>
<feature type="region of interest" description="Disordered" evidence="1">
    <location>
        <begin position="1"/>
        <end position="49"/>
    </location>
</feature>
<feature type="compositionally biased region" description="Low complexity" evidence="1">
    <location>
        <begin position="306"/>
        <end position="315"/>
    </location>
</feature>
<keyword evidence="2" id="KW-0472">Membrane</keyword>
<reference evidence="3" key="1">
    <citation type="journal article" date="2013" name="Genetics">
        <title>The draft genome and transcriptome of Panagrellus redivivus are shaped by the harsh demands of a free-living lifestyle.</title>
        <authorList>
            <person name="Srinivasan J."/>
            <person name="Dillman A.R."/>
            <person name="Macchietto M.G."/>
            <person name="Heikkinen L."/>
            <person name="Lakso M."/>
            <person name="Fracchia K.M."/>
            <person name="Antoshechkin I."/>
            <person name="Mortazavi A."/>
            <person name="Wong G."/>
            <person name="Sternberg P.W."/>
        </authorList>
    </citation>
    <scope>NUCLEOTIDE SEQUENCE [LARGE SCALE GENOMIC DNA]</scope>
    <source>
        <strain evidence="3">MT8872</strain>
    </source>
</reference>
<evidence type="ECO:0000313" key="4">
    <source>
        <dbReference type="WBParaSite" id="Pan_g2234.t1"/>
    </source>
</evidence>